<dbReference type="Gene3D" id="1.20.58.1040">
    <property type="match status" value="1"/>
</dbReference>
<dbReference type="FunFam" id="1.20.58.1040:FF:000001">
    <property type="entry name" value="Glucan endo-1,3-beta-glucosidase 4"/>
    <property type="match status" value="1"/>
</dbReference>
<dbReference type="PANTHER" id="PTHR31044">
    <property type="entry name" value="BETA-1,3 GLUCANASE"/>
    <property type="match status" value="1"/>
</dbReference>
<dbReference type="Gene3D" id="3.20.20.80">
    <property type="entry name" value="Glycosidases"/>
    <property type="match status" value="1"/>
</dbReference>
<gene>
    <name evidence="10" type="ORF">Cni_G10376</name>
</gene>
<dbReference type="GO" id="GO:0005886">
    <property type="term" value="C:plasma membrane"/>
    <property type="evidence" value="ECO:0007669"/>
    <property type="project" value="UniProtKB-SubCell"/>
</dbReference>
<evidence type="ECO:0000256" key="1">
    <source>
        <dbReference type="ARBA" id="ARBA00004609"/>
    </source>
</evidence>
<evidence type="ECO:0000256" key="2">
    <source>
        <dbReference type="ARBA" id="ARBA00022475"/>
    </source>
</evidence>
<feature type="compositionally biased region" description="Pro residues" evidence="8">
    <location>
        <begin position="234"/>
        <end position="252"/>
    </location>
</feature>
<keyword evidence="11" id="KW-1185">Reference proteome</keyword>
<dbReference type="AlphaFoldDB" id="A0AAQ3K3Z6"/>
<keyword evidence="4" id="KW-0732">Signal</keyword>
<dbReference type="GO" id="GO:0098552">
    <property type="term" value="C:side of membrane"/>
    <property type="evidence" value="ECO:0007669"/>
    <property type="project" value="UniProtKB-KW"/>
</dbReference>
<dbReference type="GO" id="GO:0009506">
    <property type="term" value="C:plasmodesma"/>
    <property type="evidence" value="ECO:0007669"/>
    <property type="project" value="UniProtKB-ARBA"/>
</dbReference>
<keyword evidence="3" id="KW-0336">GPI-anchor</keyword>
<sequence length="468" mass="49979">MASDSGPLPIPTTVFPFPLYSPLLCLVEINVLVVSASVIGQEEFELLHLEAPNSHGKQPSVGVSLSEADLALVSSTVLAAETWLRSHVLSRYPSTRITAIIVGKGFHCNKSHERQWDFLLPTVKNLHYSLMRWGLVKEIQVSAGFSADCLPQHSRDALKPILTFLQESGSTYAIDEPSYSANQNAWKRLGFSELKGTRVVRESRKLSSFASPSFAEMPKPGGLQVPSHLAKKPSTPPTPTPTPTPIPFPPPSDGSFTFPPDASPALGPPANPPDVFPATPPPCLATPAAPAPGSGAGPNVGLWCVAKPTVPMEKLQEAMDYACGGGGADCAEIGPDGSCYYPDNVVAHASYAFNSYWQKTKQSGGSCSFDGTAVLINSDPTEALRDYDRCIGNGFKWIHEQNVPVTRGRGCIGQATRGTTRRGRAIGGTRGKGRAGQTAPTEPIPEEFVEVEVEDDISAYAEESTVRV</sequence>
<keyword evidence="2" id="KW-1003">Cell membrane</keyword>
<accession>A0AAQ3K3Z6</accession>
<keyword evidence="7" id="KW-0325">Glycoprotein</keyword>
<name>A0AAQ3K3Z6_9LILI</name>
<feature type="domain" description="X8" evidence="9">
    <location>
        <begin position="302"/>
        <end position="392"/>
    </location>
</feature>
<dbReference type="InterPro" id="IPR044788">
    <property type="entry name" value="X8_dom_prot"/>
</dbReference>
<evidence type="ECO:0000256" key="8">
    <source>
        <dbReference type="SAM" id="MobiDB-lite"/>
    </source>
</evidence>
<reference evidence="10 11" key="1">
    <citation type="submission" date="2023-10" db="EMBL/GenBank/DDBJ databases">
        <title>Chromosome-scale genome assembly provides insights into flower coloration mechanisms of Canna indica.</title>
        <authorList>
            <person name="Li C."/>
        </authorList>
    </citation>
    <scope>NUCLEOTIDE SEQUENCE [LARGE SCALE GENOMIC DNA]</scope>
    <source>
        <tissue evidence="10">Flower</tissue>
    </source>
</reference>
<dbReference type="PANTHER" id="PTHR31044:SF140">
    <property type="entry name" value="EXPRESSED PROTEIN"/>
    <property type="match status" value="1"/>
</dbReference>
<dbReference type="Pfam" id="PF07983">
    <property type="entry name" value="X8"/>
    <property type="match status" value="1"/>
</dbReference>
<protein>
    <submittedName>
        <fullName evidence="10">Glucan endo-1,3-beta-glucosidase 7</fullName>
    </submittedName>
</protein>
<evidence type="ECO:0000256" key="5">
    <source>
        <dbReference type="ARBA" id="ARBA00023136"/>
    </source>
</evidence>
<evidence type="ECO:0000313" key="10">
    <source>
        <dbReference type="EMBL" id="WOL01659.1"/>
    </source>
</evidence>
<feature type="region of interest" description="Disordered" evidence="8">
    <location>
        <begin position="211"/>
        <end position="281"/>
    </location>
</feature>
<feature type="region of interest" description="Disordered" evidence="8">
    <location>
        <begin position="410"/>
        <end position="443"/>
    </location>
</feature>
<dbReference type="Proteomes" id="UP001327560">
    <property type="component" value="Chromosome 3"/>
</dbReference>
<dbReference type="SMART" id="SM00768">
    <property type="entry name" value="X8"/>
    <property type="match status" value="1"/>
</dbReference>
<evidence type="ECO:0000256" key="3">
    <source>
        <dbReference type="ARBA" id="ARBA00022622"/>
    </source>
</evidence>
<proteinExistence type="predicted"/>
<dbReference type="InterPro" id="IPR012946">
    <property type="entry name" value="X8"/>
</dbReference>
<keyword evidence="3" id="KW-0449">Lipoprotein</keyword>
<evidence type="ECO:0000256" key="7">
    <source>
        <dbReference type="ARBA" id="ARBA00023180"/>
    </source>
</evidence>
<evidence type="ECO:0000256" key="6">
    <source>
        <dbReference type="ARBA" id="ARBA00023157"/>
    </source>
</evidence>
<keyword evidence="5" id="KW-0472">Membrane</keyword>
<feature type="compositionally biased region" description="Pro residues" evidence="8">
    <location>
        <begin position="266"/>
        <end position="281"/>
    </location>
</feature>
<comment type="subcellular location">
    <subcellularLocation>
        <location evidence="1">Cell membrane</location>
        <topology evidence="1">Lipid-anchor</topology>
        <topology evidence="1">GPI-anchor</topology>
    </subcellularLocation>
</comment>
<evidence type="ECO:0000313" key="11">
    <source>
        <dbReference type="Proteomes" id="UP001327560"/>
    </source>
</evidence>
<dbReference type="EMBL" id="CP136892">
    <property type="protein sequence ID" value="WOL01659.1"/>
    <property type="molecule type" value="Genomic_DNA"/>
</dbReference>
<keyword evidence="6" id="KW-1015">Disulfide bond</keyword>
<evidence type="ECO:0000259" key="9">
    <source>
        <dbReference type="SMART" id="SM00768"/>
    </source>
</evidence>
<organism evidence="10 11">
    <name type="scientific">Canna indica</name>
    <name type="common">Indian-shot</name>
    <dbReference type="NCBI Taxonomy" id="4628"/>
    <lineage>
        <taxon>Eukaryota</taxon>
        <taxon>Viridiplantae</taxon>
        <taxon>Streptophyta</taxon>
        <taxon>Embryophyta</taxon>
        <taxon>Tracheophyta</taxon>
        <taxon>Spermatophyta</taxon>
        <taxon>Magnoliopsida</taxon>
        <taxon>Liliopsida</taxon>
        <taxon>Zingiberales</taxon>
        <taxon>Cannaceae</taxon>
        <taxon>Canna</taxon>
    </lineage>
</organism>
<evidence type="ECO:0000256" key="4">
    <source>
        <dbReference type="ARBA" id="ARBA00022729"/>
    </source>
</evidence>